<sequence length="57" mass="6204">MDLSTRQGLVGFVPKSITKTKSSLMPKTLTGLRSNTAPSPGETMQLIPRLSMTRDLN</sequence>
<gene>
    <name evidence="1" type="ORF">KPSA1_07522</name>
</gene>
<name>A0A2V0QMA8_PSESF</name>
<evidence type="ECO:0000313" key="2">
    <source>
        <dbReference type="Proteomes" id="UP000247480"/>
    </source>
</evidence>
<dbReference type="EMBL" id="BGJZ01000412">
    <property type="protein sequence ID" value="GBH14024.1"/>
    <property type="molecule type" value="Genomic_DNA"/>
</dbReference>
<reference evidence="1 2" key="1">
    <citation type="submission" date="2018-04" db="EMBL/GenBank/DDBJ databases">
        <title>Draft genome sequence of Pseudomonas syringae pv. actinidiae biovar 1 strains isolated from kiwifruit in Kagawa prefecture.</title>
        <authorList>
            <person name="Tabuchi M."/>
            <person name="Saito M."/>
            <person name="Fujiwara S."/>
            <person name="Sasa N."/>
            <person name="Akimitsu K."/>
            <person name="Gomi K."/>
            <person name="Konishi-Sugita S."/>
            <person name="Hamano K."/>
            <person name="Kataoka I."/>
        </authorList>
    </citation>
    <scope>NUCLEOTIDE SEQUENCE [LARGE SCALE GENOMIC DNA]</scope>
    <source>
        <strain evidence="1 2">MAFF212206</strain>
    </source>
</reference>
<comment type="caution">
    <text evidence="1">The sequence shown here is derived from an EMBL/GenBank/DDBJ whole genome shotgun (WGS) entry which is preliminary data.</text>
</comment>
<evidence type="ECO:0000313" key="1">
    <source>
        <dbReference type="EMBL" id="GBH14024.1"/>
    </source>
</evidence>
<dbReference type="AlphaFoldDB" id="A0A2V0QMA8"/>
<protein>
    <submittedName>
        <fullName evidence="1">NADPH:quinone reductase or related Zn-dependent oxidoreductase</fullName>
    </submittedName>
</protein>
<proteinExistence type="predicted"/>
<organism evidence="1 2">
    <name type="scientific">Pseudomonas syringae pv. actinidiae</name>
    <dbReference type="NCBI Taxonomy" id="103796"/>
    <lineage>
        <taxon>Bacteria</taxon>
        <taxon>Pseudomonadati</taxon>
        <taxon>Pseudomonadota</taxon>
        <taxon>Gammaproteobacteria</taxon>
        <taxon>Pseudomonadales</taxon>
        <taxon>Pseudomonadaceae</taxon>
        <taxon>Pseudomonas</taxon>
        <taxon>Pseudomonas syringae</taxon>
    </lineage>
</organism>
<dbReference type="Proteomes" id="UP000247480">
    <property type="component" value="Unassembled WGS sequence"/>
</dbReference>
<accession>A0A2V0QMA8</accession>